<evidence type="ECO:0000313" key="3">
    <source>
        <dbReference type="Proteomes" id="UP001595898"/>
    </source>
</evidence>
<dbReference type="EMBL" id="JBHSFA010000009">
    <property type="protein sequence ID" value="MFC4543701.1"/>
    <property type="molecule type" value="Genomic_DNA"/>
</dbReference>
<feature type="region of interest" description="Disordered" evidence="1">
    <location>
        <begin position="1"/>
        <end position="27"/>
    </location>
</feature>
<sequence length="51" mass="5969">MVTNGRHRRPVDPDDREGTHCGHKKRSATDQRLGLCYACRETRRTSDENWV</sequence>
<reference evidence="2 3" key="1">
    <citation type="journal article" date="2019" name="Int. J. Syst. Evol. Microbiol.">
        <title>The Global Catalogue of Microorganisms (GCM) 10K type strain sequencing project: providing services to taxonomists for standard genome sequencing and annotation.</title>
        <authorList>
            <consortium name="The Broad Institute Genomics Platform"/>
            <consortium name="The Broad Institute Genome Sequencing Center for Infectious Disease"/>
            <person name="Wu L."/>
            <person name="Ma J."/>
        </authorList>
    </citation>
    <scope>NUCLEOTIDE SEQUENCE [LARGE SCALE GENOMIC DNA]</scope>
    <source>
        <strain evidence="2 3">WLHS5</strain>
    </source>
</reference>
<comment type="caution">
    <text evidence="2">The sequence shown here is derived from an EMBL/GenBank/DDBJ whole genome shotgun (WGS) entry which is preliminary data.</text>
</comment>
<dbReference type="AlphaFoldDB" id="A0ABD5PT65"/>
<proteinExistence type="predicted"/>
<evidence type="ECO:0008006" key="4">
    <source>
        <dbReference type="Google" id="ProtNLM"/>
    </source>
</evidence>
<accession>A0ABD5PT65</accession>
<organism evidence="2 3">
    <name type="scientific">Halosolutus amylolyticus</name>
    <dbReference type="NCBI Taxonomy" id="2932267"/>
    <lineage>
        <taxon>Archaea</taxon>
        <taxon>Methanobacteriati</taxon>
        <taxon>Methanobacteriota</taxon>
        <taxon>Stenosarchaea group</taxon>
        <taxon>Halobacteria</taxon>
        <taxon>Halobacteriales</taxon>
        <taxon>Natrialbaceae</taxon>
        <taxon>Halosolutus</taxon>
    </lineage>
</organism>
<evidence type="ECO:0000256" key="1">
    <source>
        <dbReference type="SAM" id="MobiDB-lite"/>
    </source>
</evidence>
<name>A0ABD5PT65_9EURY</name>
<evidence type="ECO:0000313" key="2">
    <source>
        <dbReference type="EMBL" id="MFC4543701.1"/>
    </source>
</evidence>
<protein>
    <recommendedName>
        <fullName evidence="4">HNH endonuclease</fullName>
    </recommendedName>
</protein>
<dbReference type="RefSeq" id="WP_250138528.1">
    <property type="nucleotide sequence ID" value="NZ_JALIQP010000001.1"/>
</dbReference>
<keyword evidence="3" id="KW-1185">Reference proteome</keyword>
<dbReference type="Proteomes" id="UP001595898">
    <property type="component" value="Unassembled WGS sequence"/>
</dbReference>
<feature type="compositionally biased region" description="Basic and acidic residues" evidence="1">
    <location>
        <begin position="10"/>
        <end position="20"/>
    </location>
</feature>
<gene>
    <name evidence="2" type="ORF">ACFO5R_17375</name>
</gene>